<gene>
    <name evidence="2" type="ORF">EVAR_85820_1</name>
</gene>
<proteinExistence type="predicted"/>
<name>A0A4C1UQB5_EUMVA</name>
<reference evidence="2 3" key="1">
    <citation type="journal article" date="2019" name="Commun. Biol.">
        <title>The bagworm genome reveals a unique fibroin gene that provides high tensile strength.</title>
        <authorList>
            <person name="Kono N."/>
            <person name="Nakamura H."/>
            <person name="Ohtoshi R."/>
            <person name="Tomita M."/>
            <person name="Numata K."/>
            <person name="Arakawa K."/>
        </authorList>
    </citation>
    <scope>NUCLEOTIDE SEQUENCE [LARGE SCALE GENOMIC DNA]</scope>
</reference>
<comment type="caution">
    <text evidence="2">The sequence shown here is derived from an EMBL/GenBank/DDBJ whole genome shotgun (WGS) entry which is preliminary data.</text>
</comment>
<feature type="compositionally biased region" description="Basic and acidic residues" evidence="1">
    <location>
        <begin position="20"/>
        <end position="42"/>
    </location>
</feature>
<evidence type="ECO:0000313" key="3">
    <source>
        <dbReference type="Proteomes" id="UP000299102"/>
    </source>
</evidence>
<dbReference type="AlphaFoldDB" id="A0A4C1UQB5"/>
<evidence type="ECO:0000313" key="2">
    <source>
        <dbReference type="EMBL" id="GBP28621.1"/>
    </source>
</evidence>
<feature type="region of interest" description="Disordered" evidence="1">
    <location>
        <begin position="1"/>
        <end position="44"/>
    </location>
</feature>
<dbReference type="Proteomes" id="UP000299102">
    <property type="component" value="Unassembled WGS sequence"/>
</dbReference>
<organism evidence="2 3">
    <name type="scientific">Eumeta variegata</name>
    <name type="common">Bagworm moth</name>
    <name type="synonym">Eumeta japonica</name>
    <dbReference type="NCBI Taxonomy" id="151549"/>
    <lineage>
        <taxon>Eukaryota</taxon>
        <taxon>Metazoa</taxon>
        <taxon>Ecdysozoa</taxon>
        <taxon>Arthropoda</taxon>
        <taxon>Hexapoda</taxon>
        <taxon>Insecta</taxon>
        <taxon>Pterygota</taxon>
        <taxon>Neoptera</taxon>
        <taxon>Endopterygota</taxon>
        <taxon>Lepidoptera</taxon>
        <taxon>Glossata</taxon>
        <taxon>Ditrysia</taxon>
        <taxon>Tineoidea</taxon>
        <taxon>Psychidae</taxon>
        <taxon>Oiketicinae</taxon>
        <taxon>Eumeta</taxon>
    </lineage>
</organism>
<keyword evidence="3" id="KW-1185">Reference proteome</keyword>
<accession>A0A4C1UQB5</accession>
<protein>
    <submittedName>
        <fullName evidence="2">Uncharacterized protein</fullName>
    </submittedName>
</protein>
<evidence type="ECO:0000256" key="1">
    <source>
        <dbReference type="SAM" id="MobiDB-lite"/>
    </source>
</evidence>
<dbReference type="EMBL" id="BGZK01000209">
    <property type="protein sequence ID" value="GBP28621.1"/>
    <property type="molecule type" value="Genomic_DNA"/>
</dbReference>
<sequence>MNLAPTTRRSRSRAPNRLEGPVDAKACEKRGAQQAQMEDKGSRKMPFVSPDGFIASASRFIILKCIKVRQLLLGQSLEMWYRPVGPVSPRRNTEPMLKIYSTIHETPRL</sequence>